<evidence type="ECO:0000313" key="8">
    <source>
        <dbReference type="Ensembl" id="ENSLLEP00000014154.1"/>
    </source>
</evidence>
<dbReference type="OrthoDB" id="2543597at2759"/>
<dbReference type="GO" id="GO:0007059">
    <property type="term" value="P:chromosome segregation"/>
    <property type="evidence" value="ECO:0007669"/>
    <property type="project" value="TreeGrafter"/>
</dbReference>
<reference evidence="8" key="2">
    <citation type="submission" date="2025-09" db="UniProtKB">
        <authorList>
            <consortium name="Ensembl"/>
        </authorList>
    </citation>
    <scope>IDENTIFICATION</scope>
</reference>
<evidence type="ECO:0000256" key="6">
    <source>
        <dbReference type="ARBA" id="ARBA00023328"/>
    </source>
</evidence>
<comment type="subcellular location">
    <subcellularLocation>
        <location evidence="2">Chromosome</location>
        <location evidence="2">Centromere</location>
        <location evidence="2">Kinetochore</location>
    </subcellularLocation>
    <subcellularLocation>
        <location evidence="1">Nucleus</location>
    </subcellularLocation>
</comment>
<dbReference type="AlphaFoldDB" id="A0A8C5PD33"/>
<dbReference type="GeneTree" id="ENSGT01030000234912"/>
<name>A0A8C5PD33_9ANUR</name>
<dbReference type="PANTHER" id="PTHR34832:SF1">
    <property type="entry name" value="CENTROMERE PROTEIN W"/>
    <property type="match status" value="1"/>
</dbReference>
<comment type="similarity">
    <text evidence="7">Belongs to the CENP-W/WIP1 family.</text>
</comment>
<organism evidence="8 9">
    <name type="scientific">Leptobrachium leishanense</name>
    <name type="common">Leishan spiny toad</name>
    <dbReference type="NCBI Taxonomy" id="445787"/>
    <lineage>
        <taxon>Eukaryota</taxon>
        <taxon>Metazoa</taxon>
        <taxon>Chordata</taxon>
        <taxon>Craniata</taxon>
        <taxon>Vertebrata</taxon>
        <taxon>Euteleostomi</taxon>
        <taxon>Amphibia</taxon>
        <taxon>Batrachia</taxon>
        <taxon>Anura</taxon>
        <taxon>Pelobatoidea</taxon>
        <taxon>Megophryidae</taxon>
        <taxon>Leptobrachium</taxon>
    </lineage>
</organism>
<keyword evidence="9" id="KW-1185">Reference proteome</keyword>
<dbReference type="GO" id="GO:0046982">
    <property type="term" value="F:protein heterodimerization activity"/>
    <property type="evidence" value="ECO:0007669"/>
    <property type="project" value="InterPro"/>
</dbReference>
<dbReference type="Ensembl" id="ENSLLET00000014711.1">
    <property type="protein sequence ID" value="ENSLLEP00000014154.1"/>
    <property type="gene ID" value="ENSLLEG00000008973.1"/>
</dbReference>
<dbReference type="SUPFAM" id="SSF47113">
    <property type="entry name" value="Histone-fold"/>
    <property type="match status" value="1"/>
</dbReference>
<dbReference type="GO" id="GO:0003677">
    <property type="term" value="F:DNA binding"/>
    <property type="evidence" value="ECO:0007669"/>
    <property type="project" value="InterPro"/>
</dbReference>
<dbReference type="Pfam" id="PF15510">
    <property type="entry name" value="CENP-W"/>
    <property type="match status" value="1"/>
</dbReference>
<dbReference type="PANTHER" id="PTHR34832">
    <property type="entry name" value="CENTROMERE PROTEIN W"/>
    <property type="match status" value="1"/>
</dbReference>
<dbReference type="InterPro" id="IPR028847">
    <property type="entry name" value="CENP-W"/>
</dbReference>
<keyword evidence="6" id="KW-0137">Centromere</keyword>
<dbReference type="Gene3D" id="1.10.20.10">
    <property type="entry name" value="Histone, subunit A"/>
    <property type="match status" value="1"/>
</dbReference>
<dbReference type="CDD" id="cd13732">
    <property type="entry name" value="HFD_CENP-W"/>
    <property type="match status" value="1"/>
</dbReference>
<evidence type="ECO:0000256" key="5">
    <source>
        <dbReference type="ARBA" id="ARBA00023242"/>
    </source>
</evidence>
<proteinExistence type="inferred from homology"/>
<evidence type="ECO:0000256" key="3">
    <source>
        <dbReference type="ARBA" id="ARBA00022454"/>
    </source>
</evidence>
<reference evidence="8" key="1">
    <citation type="submission" date="2025-08" db="UniProtKB">
        <authorList>
            <consortium name="Ensembl"/>
        </authorList>
    </citation>
    <scope>IDENTIFICATION</scope>
</reference>
<dbReference type="GO" id="GO:0000776">
    <property type="term" value="C:kinetochore"/>
    <property type="evidence" value="ECO:0007669"/>
    <property type="project" value="UniProtKB-KW"/>
</dbReference>
<keyword evidence="4" id="KW-0995">Kinetochore</keyword>
<dbReference type="GO" id="GO:0000278">
    <property type="term" value="P:mitotic cell cycle"/>
    <property type="evidence" value="ECO:0007669"/>
    <property type="project" value="InterPro"/>
</dbReference>
<sequence>MKRTAPRRAIKTVIKKHQPNLRLEANVDLLIHLNCLLFLQRLATESRLKACEERSSVIKPEHIKAVAKLGGGDWSLSRG</sequence>
<accession>A0A8C5PD33</accession>
<keyword evidence="3" id="KW-0158">Chromosome</keyword>
<keyword evidence="5" id="KW-0539">Nucleus</keyword>
<evidence type="ECO:0000256" key="4">
    <source>
        <dbReference type="ARBA" id="ARBA00022838"/>
    </source>
</evidence>
<evidence type="ECO:0008006" key="10">
    <source>
        <dbReference type="Google" id="ProtNLM"/>
    </source>
</evidence>
<dbReference type="Proteomes" id="UP000694569">
    <property type="component" value="Unplaced"/>
</dbReference>
<evidence type="ECO:0000256" key="7">
    <source>
        <dbReference type="ARBA" id="ARBA00038432"/>
    </source>
</evidence>
<protein>
    <recommendedName>
        <fullName evidence="10">Centromere protein W</fullName>
    </recommendedName>
</protein>
<dbReference type="InterPro" id="IPR009072">
    <property type="entry name" value="Histone-fold"/>
</dbReference>
<evidence type="ECO:0000256" key="2">
    <source>
        <dbReference type="ARBA" id="ARBA00004629"/>
    </source>
</evidence>
<evidence type="ECO:0000256" key="1">
    <source>
        <dbReference type="ARBA" id="ARBA00004123"/>
    </source>
</evidence>
<evidence type="ECO:0000313" key="9">
    <source>
        <dbReference type="Proteomes" id="UP000694569"/>
    </source>
</evidence>
<dbReference type="GO" id="GO:0051382">
    <property type="term" value="P:kinetochore assembly"/>
    <property type="evidence" value="ECO:0007669"/>
    <property type="project" value="InterPro"/>
</dbReference>
<dbReference type="InterPro" id="IPR052484">
    <property type="entry name" value="CENP-W/WIP1"/>
</dbReference>
<dbReference type="GO" id="GO:0005654">
    <property type="term" value="C:nucleoplasm"/>
    <property type="evidence" value="ECO:0007669"/>
    <property type="project" value="TreeGrafter"/>
</dbReference>